<dbReference type="InterPro" id="IPR013324">
    <property type="entry name" value="RNA_pol_sigma_r3/r4-like"/>
</dbReference>
<dbReference type="RefSeq" id="WP_382771942.1">
    <property type="nucleotide sequence ID" value="NZ_JBHXKZ010000007.1"/>
</dbReference>
<protein>
    <submittedName>
        <fullName evidence="1">RNA polymerase sigma factor</fullName>
    </submittedName>
</protein>
<proteinExistence type="predicted"/>
<organism evidence="1 2">
    <name type="scientific">Streptomyces rubiginosohelvolus</name>
    <dbReference type="NCBI Taxonomy" id="67362"/>
    <lineage>
        <taxon>Bacteria</taxon>
        <taxon>Bacillati</taxon>
        <taxon>Actinomycetota</taxon>
        <taxon>Actinomycetes</taxon>
        <taxon>Kitasatosporales</taxon>
        <taxon>Streptomycetaceae</taxon>
        <taxon>Streptomyces</taxon>
    </lineage>
</organism>
<sequence>MSRVDASPHSRKGFADDQQAAAQRAADAELFEQLKADGFVGARFDMLKDRLWVYGWKVLRAWMRDGTIIERCRERRIHFPAPYTEIEELMRRDEVRQEIAIDCLTTAVPQFLANCLQEWRPSGGRGLNTWFLHIALYHYREAYRRWAGGHRQRMREILGPDMVTVYNMESGKWGFTPVESPENQTVLRETLRIILAEASMEERAVCEAMLQETGATQEEIAQKLQTTRKSVERRLSRVRQRARKLGDAGLIIIPSVSSAVPR</sequence>
<accession>A0ABW6EYR8</accession>
<evidence type="ECO:0000313" key="1">
    <source>
        <dbReference type="EMBL" id="MFD4823148.1"/>
    </source>
</evidence>
<name>A0ABW6EYR8_9ACTN</name>
<dbReference type="InterPro" id="IPR036388">
    <property type="entry name" value="WH-like_DNA-bd_sf"/>
</dbReference>
<gene>
    <name evidence="1" type="ORF">ACFWOQ_11275</name>
</gene>
<evidence type="ECO:0000313" key="2">
    <source>
        <dbReference type="Proteomes" id="UP001598352"/>
    </source>
</evidence>
<dbReference type="SUPFAM" id="SSF88659">
    <property type="entry name" value="Sigma3 and sigma4 domains of RNA polymerase sigma factors"/>
    <property type="match status" value="1"/>
</dbReference>
<dbReference type="Gene3D" id="1.10.10.10">
    <property type="entry name" value="Winged helix-like DNA-binding domain superfamily/Winged helix DNA-binding domain"/>
    <property type="match status" value="1"/>
</dbReference>
<dbReference type="Proteomes" id="UP001598352">
    <property type="component" value="Unassembled WGS sequence"/>
</dbReference>
<comment type="caution">
    <text evidence="1">The sequence shown here is derived from an EMBL/GenBank/DDBJ whole genome shotgun (WGS) entry which is preliminary data.</text>
</comment>
<reference evidence="1 2" key="1">
    <citation type="submission" date="2024-09" db="EMBL/GenBank/DDBJ databases">
        <title>The Natural Products Discovery Center: Release of the First 8490 Sequenced Strains for Exploring Actinobacteria Biosynthetic Diversity.</title>
        <authorList>
            <person name="Kalkreuter E."/>
            <person name="Kautsar S.A."/>
            <person name="Yang D."/>
            <person name="Bader C.D."/>
            <person name="Teijaro C.N."/>
            <person name="Fluegel L."/>
            <person name="Davis C.M."/>
            <person name="Simpson J.R."/>
            <person name="Lauterbach L."/>
            <person name="Steele A.D."/>
            <person name="Gui C."/>
            <person name="Meng S."/>
            <person name="Li G."/>
            <person name="Viehrig K."/>
            <person name="Ye F."/>
            <person name="Su P."/>
            <person name="Kiefer A.F."/>
            <person name="Nichols A."/>
            <person name="Cepeda A.J."/>
            <person name="Yan W."/>
            <person name="Fan B."/>
            <person name="Jiang Y."/>
            <person name="Adhikari A."/>
            <person name="Zheng C.-J."/>
            <person name="Schuster L."/>
            <person name="Cowan T.M."/>
            <person name="Smanski M.J."/>
            <person name="Chevrette M.G."/>
            <person name="De Carvalho L.P.S."/>
            <person name="Shen B."/>
        </authorList>
    </citation>
    <scope>NUCLEOTIDE SEQUENCE [LARGE SCALE GENOMIC DNA]</scope>
    <source>
        <strain evidence="1 2">NPDC058428</strain>
    </source>
</reference>
<dbReference type="EMBL" id="JBHXKZ010000007">
    <property type="protein sequence ID" value="MFD4823148.1"/>
    <property type="molecule type" value="Genomic_DNA"/>
</dbReference>
<keyword evidence="2" id="KW-1185">Reference proteome</keyword>